<evidence type="ECO:0000313" key="9">
    <source>
        <dbReference type="Proteomes" id="UP000185192"/>
    </source>
</evidence>
<gene>
    <name evidence="8" type="ORF">SAMN02745824_0404</name>
</gene>
<accession>A0A1N6CMZ5</accession>
<dbReference type="PANTHER" id="PTHR33884:SF3">
    <property type="entry name" value="UPF0410 PROTEIN YMGE"/>
    <property type="match status" value="1"/>
</dbReference>
<dbReference type="RefSeq" id="WP_204244724.1">
    <property type="nucleotide sequence ID" value="NZ_FSQW01000001.1"/>
</dbReference>
<dbReference type="Pfam" id="PF04226">
    <property type="entry name" value="Transgly_assoc"/>
    <property type="match status" value="1"/>
</dbReference>
<keyword evidence="6 7" id="KW-0472">Membrane</keyword>
<reference evidence="9" key="1">
    <citation type="submission" date="2016-11" db="EMBL/GenBank/DDBJ databases">
        <authorList>
            <person name="Varghese N."/>
            <person name="Submissions S."/>
        </authorList>
    </citation>
    <scope>NUCLEOTIDE SEQUENCE [LARGE SCALE GENOMIC DNA]</scope>
    <source>
        <strain evidence="9">DSM 22363</strain>
    </source>
</reference>
<name>A0A1N6CMZ5_9SPHN</name>
<proteinExistence type="inferred from homology"/>
<dbReference type="STRING" id="1123272.SAMN02745824_0404"/>
<evidence type="ECO:0000256" key="3">
    <source>
        <dbReference type="ARBA" id="ARBA00022475"/>
    </source>
</evidence>
<feature type="transmembrane region" description="Helical" evidence="7">
    <location>
        <begin position="30"/>
        <end position="51"/>
    </location>
</feature>
<keyword evidence="9" id="KW-1185">Reference proteome</keyword>
<comment type="similarity">
    <text evidence="2">Belongs to the UPF0410 family.</text>
</comment>
<sequence>MITFIIALVMGGIIGWLASMVMGRDASMGIFANVIVGCIGSMLGGWLFSFFTGGTQNLRDAPFNPVTLAVAFGGAVVLLGIVNLIKRGKIR</sequence>
<dbReference type="PANTHER" id="PTHR33884">
    <property type="entry name" value="UPF0410 PROTEIN YMGE"/>
    <property type="match status" value="1"/>
</dbReference>
<evidence type="ECO:0000256" key="4">
    <source>
        <dbReference type="ARBA" id="ARBA00022692"/>
    </source>
</evidence>
<comment type="subcellular location">
    <subcellularLocation>
        <location evidence="1">Cell membrane</location>
        <topology evidence="1">Multi-pass membrane protein</topology>
    </subcellularLocation>
</comment>
<feature type="transmembrane region" description="Helical" evidence="7">
    <location>
        <begin position="6"/>
        <end position="23"/>
    </location>
</feature>
<evidence type="ECO:0000256" key="5">
    <source>
        <dbReference type="ARBA" id="ARBA00022989"/>
    </source>
</evidence>
<dbReference type="AlphaFoldDB" id="A0A1N6CMZ5"/>
<dbReference type="GO" id="GO:0005886">
    <property type="term" value="C:plasma membrane"/>
    <property type="evidence" value="ECO:0007669"/>
    <property type="project" value="UniProtKB-SubCell"/>
</dbReference>
<dbReference type="Proteomes" id="UP000185192">
    <property type="component" value="Unassembled WGS sequence"/>
</dbReference>
<evidence type="ECO:0000256" key="6">
    <source>
        <dbReference type="ARBA" id="ARBA00023136"/>
    </source>
</evidence>
<organism evidence="8 9">
    <name type="scientific">Parasphingorhabdus marina DSM 22363</name>
    <dbReference type="NCBI Taxonomy" id="1123272"/>
    <lineage>
        <taxon>Bacteria</taxon>
        <taxon>Pseudomonadati</taxon>
        <taxon>Pseudomonadota</taxon>
        <taxon>Alphaproteobacteria</taxon>
        <taxon>Sphingomonadales</taxon>
        <taxon>Sphingomonadaceae</taxon>
        <taxon>Parasphingorhabdus</taxon>
    </lineage>
</organism>
<evidence type="ECO:0000256" key="1">
    <source>
        <dbReference type="ARBA" id="ARBA00004651"/>
    </source>
</evidence>
<dbReference type="InterPro" id="IPR007341">
    <property type="entry name" value="Transgly_assoc"/>
</dbReference>
<protein>
    <submittedName>
        <fullName evidence="8">Uncharacterized membrane protein YeaQ/YmgE, transglycosylase-associated protein family</fullName>
    </submittedName>
</protein>
<keyword evidence="4 7" id="KW-0812">Transmembrane</keyword>
<evidence type="ECO:0000256" key="7">
    <source>
        <dbReference type="SAM" id="Phobius"/>
    </source>
</evidence>
<evidence type="ECO:0000313" key="8">
    <source>
        <dbReference type="EMBL" id="SIN59867.1"/>
    </source>
</evidence>
<dbReference type="EMBL" id="FSQW01000001">
    <property type="protein sequence ID" value="SIN59867.1"/>
    <property type="molecule type" value="Genomic_DNA"/>
</dbReference>
<feature type="transmembrane region" description="Helical" evidence="7">
    <location>
        <begin position="63"/>
        <end position="85"/>
    </location>
</feature>
<keyword evidence="5 7" id="KW-1133">Transmembrane helix</keyword>
<evidence type="ECO:0000256" key="2">
    <source>
        <dbReference type="ARBA" id="ARBA00011006"/>
    </source>
</evidence>
<keyword evidence="3" id="KW-1003">Cell membrane</keyword>